<dbReference type="EMBL" id="PEBX01000024">
    <property type="protein sequence ID" value="PTQ56570.1"/>
    <property type="molecule type" value="Genomic_DNA"/>
</dbReference>
<evidence type="ECO:0000256" key="1">
    <source>
        <dbReference type="SAM" id="Phobius"/>
    </source>
</evidence>
<feature type="transmembrane region" description="Helical" evidence="1">
    <location>
        <begin position="42"/>
        <end position="60"/>
    </location>
</feature>
<dbReference type="NCBIfam" id="TIGR02893">
    <property type="entry name" value="spore_yabQ"/>
    <property type="match status" value="1"/>
</dbReference>
<dbReference type="AlphaFoldDB" id="A0A2R6Y1M1"/>
<keyword evidence="1" id="KW-1133">Transmembrane helix</keyword>
<organism evidence="2 3">
    <name type="scientific">Candidatus Carbonibacillus altaicus</name>
    <dbReference type="NCBI Taxonomy" id="2163959"/>
    <lineage>
        <taxon>Bacteria</taxon>
        <taxon>Bacillati</taxon>
        <taxon>Bacillota</taxon>
        <taxon>Bacilli</taxon>
        <taxon>Bacillales</taxon>
        <taxon>Candidatus Carbonibacillus</taxon>
    </lineage>
</organism>
<evidence type="ECO:0000313" key="2">
    <source>
        <dbReference type="EMBL" id="PTQ56570.1"/>
    </source>
</evidence>
<feature type="transmembrane region" description="Helical" evidence="1">
    <location>
        <begin position="130"/>
        <end position="150"/>
    </location>
</feature>
<dbReference type="Proteomes" id="UP000244338">
    <property type="component" value="Unassembled WGS sequence"/>
</dbReference>
<dbReference type="Pfam" id="PF09578">
    <property type="entry name" value="Spore_YabQ"/>
    <property type="match status" value="1"/>
</dbReference>
<feature type="transmembrane region" description="Helical" evidence="1">
    <location>
        <begin position="12"/>
        <end position="30"/>
    </location>
</feature>
<evidence type="ECO:0000313" key="3">
    <source>
        <dbReference type="Proteomes" id="UP000244338"/>
    </source>
</evidence>
<gene>
    <name evidence="2" type="ORF">BSOLF_0017</name>
</gene>
<accession>A0A2R6Y1M1</accession>
<keyword evidence="1" id="KW-0812">Transmembrane</keyword>
<protein>
    <recommendedName>
        <fullName evidence="4">Spore cortex biosynthesis protein</fullName>
    </recommendedName>
</protein>
<evidence type="ECO:0008006" key="4">
    <source>
        <dbReference type="Google" id="ProtNLM"/>
    </source>
</evidence>
<name>A0A2R6Y1M1_9BACL</name>
<reference evidence="3" key="1">
    <citation type="journal article" date="2018" name="Sci. Rep.">
        <title>Lignite coal burning seam in the remote Altai Mountains harbors a hydrogen-driven thermophilic microbial community.</title>
        <authorList>
            <person name="Kadnikov V.V."/>
            <person name="Mardanov A.V."/>
            <person name="Ivasenko D.A."/>
            <person name="Antsiferov D.V."/>
            <person name="Beletsky A.V."/>
            <person name="Karnachuk O.V."/>
            <person name="Ravin N.V."/>
        </authorList>
    </citation>
    <scope>NUCLEOTIDE SEQUENCE [LARGE SCALE GENOMIC DNA]</scope>
</reference>
<feature type="transmembrane region" description="Helical" evidence="1">
    <location>
        <begin position="104"/>
        <end position="124"/>
    </location>
</feature>
<feature type="transmembrane region" description="Helical" evidence="1">
    <location>
        <begin position="66"/>
        <end position="83"/>
    </location>
</feature>
<dbReference type="InterPro" id="IPR019074">
    <property type="entry name" value="YabQ"/>
</dbReference>
<comment type="caution">
    <text evidence="2">The sequence shown here is derived from an EMBL/GenBank/DDBJ whole genome shotgun (WGS) entry which is preliminary data.</text>
</comment>
<proteinExistence type="predicted"/>
<sequence>MSVSQEASLTFFSLLMGSAFALLFDLSTLFGRKIRRFFLQNVLDIALWLACAYVFAYGMFLLGSGRVRMATFGFLLLGAFLYFRLFRKPLLGIIRHLARTVYRWFLRPLWIIFSFLFFPLFYLLRHLVTIILSLIQTLLLGRIHIFGRLWGLIWQHRRKFCFWCQKGG</sequence>
<keyword evidence="1" id="KW-0472">Membrane</keyword>